<evidence type="ECO:0000313" key="5">
    <source>
        <dbReference type="Proteomes" id="UP001281410"/>
    </source>
</evidence>
<evidence type="ECO:0008006" key="6">
    <source>
        <dbReference type="Google" id="ProtNLM"/>
    </source>
</evidence>
<dbReference type="CDD" id="cd01650">
    <property type="entry name" value="RT_nLTR_like"/>
    <property type="match status" value="1"/>
</dbReference>
<dbReference type="GO" id="GO:0003676">
    <property type="term" value="F:nucleic acid binding"/>
    <property type="evidence" value="ECO:0007669"/>
    <property type="project" value="InterPro"/>
</dbReference>
<comment type="caution">
    <text evidence="4">The sequence shown here is derived from an EMBL/GenBank/DDBJ whole genome shotgun (WGS) entry which is preliminary data.</text>
</comment>
<dbReference type="Pfam" id="PF00078">
    <property type="entry name" value="RVT_1"/>
    <property type="match status" value="1"/>
</dbReference>
<gene>
    <name evidence="4" type="ORF">Dsin_018190</name>
</gene>
<evidence type="ECO:0000259" key="2">
    <source>
        <dbReference type="Pfam" id="PF13456"/>
    </source>
</evidence>
<evidence type="ECO:0000313" key="4">
    <source>
        <dbReference type="EMBL" id="KAK3204144.1"/>
    </source>
</evidence>
<dbReference type="Gene3D" id="3.30.420.10">
    <property type="entry name" value="Ribonuclease H-like superfamily/Ribonuclease H"/>
    <property type="match status" value="1"/>
</dbReference>
<feature type="domain" description="RNase H type-1" evidence="2">
    <location>
        <begin position="539"/>
        <end position="651"/>
    </location>
</feature>
<proteinExistence type="predicted"/>
<reference evidence="4" key="1">
    <citation type="journal article" date="2023" name="Plant J.">
        <title>Genome sequences and population genomics provide insights into the demographic history, inbreeding, and mutation load of two 'living fossil' tree species of Dipteronia.</title>
        <authorList>
            <person name="Feng Y."/>
            <person name="Comes H.P."/>
            <person name="Chen J."/>
            <person name="Zhu S."/>
            <person name="Lu R."/>
            <person name="Zhang X."/>
            <person name="Li P."/>
            <person name="Qiu J."/>
            <person name="Olsen K.M."/>
            <person name="Qiu Y."/>
        </authorList>
    </citation>
    <scope>NUCLEOTIDE SEQUENCE</scope>
    <source>
        <strain evidence="4">NBL</strain>
    </source>
</reference>
<dbReference type="EMBL" id="JANJYJ010000006">
    <property type="protein sequence ID" value="KAK3204144.1"/>
    <property type="molecule type" value="Genomic_DNA"/>
</dbReference>
<feature type="domain" description="Reverse transcriptase zinc-binding" evidence="3">
    <location>
        <begin position="368"/>
        <end position="461"/>
    </location>
</feature>
<dbReference type="Pfam" id="PF13456">
    <property type="entry name" value="RVT_3"/>
    <property type="match status" value="1"/>
</dbReference>
<dbReference type="Proteomes" id="UP001281410">
    <property type="component" value="Unassembled WGS sequence"/>
</dbReference>
<dbReference type="Pfam" id="PF13966">
    <property type="entry name" value="zf-RVT"/>
    <property type="match status" value="1"/>
</dbReference>
<evidence type="ECO:0000259" key="3">
    <source>
        <dbReference type="Pfam" id="PF13966"/>
    </source>
</evidence>
<name>A0AAE0A5Q6_9ROSI</name>
<dbReference type="PANTHER" id="PTHR46890:SF48">
    <property type="entry name" value="RNA-DIRECTED DNA POLYMERASE"/>
    <property type="match status" value="1"/>
</dbReference>
<feature type="domain" description="Reverse transcriptase" evidence="1">
    <location>
        <begin position="2"/>
        <end position="215"/>
    </location>
</feature>
<dbReference type="InterPro" id="IPR000477">
    <property type="entry name" value="RT_dom"/>
</dbReference>
<protein>
    <recommendedName>
        <fullName evidence="6">Reverse transcriptase domain-containing protein</fullName>
    </recommendedName>
</protein>
<organism evidence="4 5">
    <name type="scientific">Dipteronia sinensis</name>
    <dbReference type="NCBI Taxonomy" id="43782"/>
    <lineage>
        <taxon>Eukaryota</taxon>
        <taxon>Viridiplantae</taxon>
        <taxon>Streptophyta</taxon>
        <taxon>Embryophyta</taxon>
        <taxon>Tracheophyta</taxon>
        <taxon>Spermatophyta</taxon>
        <taxon>Magnoliopsida</taxon>
        <taxon>eudicotyledons</taxon>
        <taxon>Gunneridae</taxon>
        <taxon>Pentapetalae</taxon>
        <taxon>rosids</taxon>
        <taxon>malvids</taxon>
        <taxon>Sapindales</taxon>
        <taxon>Sapindaceae</taxon>
        <taxon>Hippocastanoideae</taxon>
        <taxon>Acereae</taxon>
        <taxon>Dipteronia</taxon>
    </lineage>
</organism>
<evidence type="ECO:0000259" key="1">
    <source>
        <dbReference type="Pfam" id="PF00078"/>
    </source>
</evidence>
<keyword evidence="5" id="KW-1185">Reference proteome</keyword>
<dbReference type="GO" id="GO:0004523">
    <property type="term" value="F:RNA-DNA hybrid ribonuclease activity"/>
    <property type="evidence" value="ECO:0007669"/>
    <property type="project" value="InterPro"/>
</dbReference>
<dbReference type="InterPro" id="IPR036397">
    <property type="entry name" value="RNaseH_sf"/>
</dbReference>
<accession>A0AAE0A5Q6</accession>
<dbReference type="PANTHER" id="PTHR46890">
    <property type="entry name" value="NON-LTR RETROLELEMENT REVERSE TRANSCRIPTASE-LIKE PROTEIN-RELATED"/>
    <property type="match status" value="1"/>
</dbReference>
<dbReference type="InterPro" id="IPR002156">
    <property type="entry name" value="RNaseH_domain"/>
</dbReference>
<dbReference type="InterPro" id="IPR044730">
    <property type="entry name" value="RNase_H-like_dom_plant"/>
</dbReference>
<dbReference type="InterPro" id="IPR026960">
    <property type="entry name" value="RVT-Znf"/>
</dbReference>
<sequence>MCSVLYKIITKTMANRLKVVLPEIIDPCQSAFVPGRLIFDNVLCSFELLHSITHRKKWKVGWAAIKLDLSKAYDRVEWKFLEMVLKKLGFSQRWVSLVMECISTSSLSFVINGKVKGQIFPSRRIRQGCPISLYLFFFCAELFSHLLKQSEYDGKVLGVRICKGNPLISHLFFTDKCLLFCRASVQSGVEIKNVLVLYEKASGQQVNLQKSGITFSPNTAVSVRKEIQLLFGLATVQTHDMYLGLPYVEWRFFKGVNEAGLLGGVEKYFVGKGFASEGPSVECGYQGQHINFRGSVASVPFLFLFCFSEFEDGFSGGGFIDKHGLCWNLRRLEEYFLEVDRELILAIPISIGDKPDCWMWHFDKKGIYNVKSGYRVACDSKLRALSSSSVQKGEWWKLLWNLHVPPKVRVFLWKVSNNAIPSLENLFRRKVNLVLCCGRCEEEVESTSHALFWCTEVEKVWEFTEFGLLLGELKGLGCLEILCWFSLKIDREAMARFAMVLWGIWFNRNQLVHNKEGRDSDELFSWSAGGVSSCSSLGGNSFGIGAVIRDFEGKVVLALSKFVQGCFSVEVCEALALREGLSLAKQHGLFIGWAEVDASSVAAGVNSSESSRGVACFVFDDIATLCKEVRVSECKAISRCGNGVAHNLASLAVSSIRDHMWQGHCSSSLFSGC</sequence>
<dbReference type="InterPro" id="IPR052343">
    <property type="entry name" value="Retrotransposon-Effector_Assoc"/>
</dbReference>
<dbReference type="CDD" id="cd06222">
    <property type="entry name" value="RNase_H_like"/>
    <property type="match status" value="1"/>
</dbReference>
<dbReference type="AlphaFoldDB" id="A0AAE0A5Q6"/>